<reference evidence="2" key="1">
    <citation type="journal article" date="2013" name="Environ. Microbiol.">
        <title>Microbiota from the distal guts of lean and obese adolescents exhibit partial functional redundancy besides clear differences in community structure.</title>
        <authorList>
            <person name="Ferrer M."/>
            <person name="Ruiz A."/>
            <person name="Lanza F."/>
            <person name="Haange S.B."/>
            <person name="Oberbach A."/>
            <person name="Till H."/>
            <person name="Bargiela R."/>
            <person name="Campoy C."/>
            <person name="Segura M.T."/>
            <person name="Richter M."/>
            <person name="von Bergen M."/>
            <person name="Seifert J."/>
            <person name="Suarez A."/>
        </authorList>
    </citation>
    <scope>NUCLEOTIDE SEQUENCE</scope>
</reference>
<dbReference type="GO" id="GO:0016810">
    <property type="term" value="F:hydrolase activity, acting on carbon-nitrogen (but not peptide) bonds"/>
    <property type="evidence" value="ECO:0007669"/>
    <property type="project" value="InterPro"/>
</dbReference>
<dbReference type="PROSITE" id="PS51677">
    <property type="entry name" value="NODB"/>
    <property type="match status" value="1"/>
</dbReference>
<accession>K1S951</accession>
<organism evidence="2">
    <name type="scientific">human gut metagenome</name>
    <dbReference type="NCBI Taxonomy" id="408170"/>
    <lineage>
        <taxon>unclassified sequences</taxon>
        <taxon>metagenomes</taxon>
        <taxon>organismal metagenomes</taxon>
    </lineage>
</organism>
<gene>
    <name evidence="2" type="ORF">OBE_10659</name>
</gene>
<dbReference type="InterPro" id="IPR011330">
    <property type="entry name" value="Glyco_hydro/deAcase_b/a-brl"/>
</dbReference>
<evidence type="ECO:0000259" key="1">
    <source>
        <dbReference type="PROSITE" id="PS51677"/>
    </source>
</evidence>
<feature type="non-terminal residue" evidence="2">
    <location>
        <position position="1"/>
    </location>
</feature>
<dbReference type="SUPFAM" id="SSF88713">
    <property type="entry name" value="Glycoside hydrolase/deacetylase"/>
    <property type="match status" value="1"/>
</dbReference>
<protein>
    <submittedName>
        <fullName evidence="2">Polysaccharide deacetylase family protein</fullName>
    </submittedName>
</protein>
<sequence>YVKSYVDELHNHLRKEGVRSFDWNVSGEDSISPHVSQAVIFQNVKKDVTRFEKPIILLHDASAMDNTAKVLPQIIDYIKEQGYRFDTLDHREEYLFPASWR</sequence>
<name>K1S951_9ZZZZ</name>
<evidence type="ECO:0000313" key="2">
    <source>
        <dbReference type="EMBL" id="EKC57202.1"/>
    </source>
</evidence>
<dbReference type="AlphaFoldDB" id="K1S951"/>
<dbReference type="EMBL" id="AJWZ01007335">
    <property type="protein sequence ID" value="EKC57202.1"/>
    <property type="molecule type" value="Genomic_DNA"/>
</dbReference>
<dbReference type="InterPro" id="IPR002509">
    <property type="entry name" value="NODB_dom"/>
</dbReference>
<proteinExistence type="predicted"/>
<dbReference type="Gene3D" id="3.20.20.370">
    <property type="entry name" value="Glycoside hydrolase/deacetylase"/>
    <property type="match status" value="1"/>
</dbReference>
<dbReference type="GO" id="GO:0005975">
    <property type="term" value="P:carbohydrate metabolic process"/>
    <property type="evidence" value="ECO:0007669"/>
    <property type="project" value="InterPro"/>
</dbReference>
<comment type="caution">
    <text evidence="2">The sequence shown here is derived from an EMBL/GenBank/DDBJ whole genome shotgun (WGS) entry which is preliminary data.</text>
</comment>
<feature type="domain" description="NodB homology" evidence="1">
    <location>
        <begin position="1"/>
        <end position="86"/>
    </location>
</feature>